<feature type="domain" description="SGNH hydrolase-type esterase" evidence="1">
    <location>
        <begin position="7"/>
        <end position="183"/>
    </location>
</feature>
<sequence length="206" mass="22298">MLTLYTFGDSILDCRWYNDAGLDPGQLLVRNDDRLFPEFRGHDLLSRGPARLDHRAVDGATVASLPAQVRNLDPSGPSVAMLTVGGNDLLQGLLIDPGPGIERFGVALDAFVHALLIRPVLIGNVYDPTFGNDALDFTGVEPGLARASLRRLNSAIAAVAVRHGTLVDLHAHFLGGEPGWFTRTIEPSLRGASEIRRCFLHLMPTV</sequence>
<dbReference type="InterPro" id="IPR013830">
    <property type="entry name" value="SGNH_hydro"/>
</dbReference>
<dbReference type="Gene3D" id="3.40.50.1110">
    <property type="entry name" value="SGNH hydrolase"/>
    <property type="match status" value="1"/>
</dbReference>
<dbReference type="Pfam" id="PF13472">
    <property type="entry name" value="Lipase_GDSL_2"/>
    <property type="match status" value="1"/>
</dbReference>
<proteinExistence type="predicted"/>
<dbReference type="CDD" id="cd00229">
    <property type="entry name" value="SGNH_hydrolase"/>
    <property type="match status" value="1"/>
</dbReference>
<reference evidence="2" key="1">
    <citation type="submission" date="2020-02" db="EMBL/GenBank/DDBJ databases">
        <authorList>
            <person name="Meier V. D."/>
        </authorList>
    </citation>
    <scope>NUCLEOTIDE SEQUENCE</scope>
    <source>
        <strain evidence="2">AVDCRST_MAG87</strain>
    </source>
</reference>
<dbReference type="InterPro" id="IPR036514">
    <property type="entry name" value="SGNH_hydro_sf"/>
</dbReference>
<dbReference type="SUPFAM" id="SSF52266">
    <property type="entry name" value="SGNH hydrolase"/>
    <property type="match status" value="1"/>
</dbReference>
<organism evidence="2">
    <name type="scientific">uncultured Thermomicrobiales bacterium</name>
    <dbReference type="NCBI Taxonomy" id="1645740"/>
    <lineage>
        <taxon>Bacteria</taxon>
        <taxon>Pseudomonadati</taxon>
        <taxon>Thermomicrobiota</taxon>
        <taxon>Thermomicrobia</taxon>
        <taxon>Thermomicrobiales</taxon>
        <taxon>environmental samples</taxon>
    </lineage>
</organism>
<evidence type="ECO:0000259" key="1">
    <source>
        <dbReference type="Pfam" id="PF13472"/>
    </source>
</evidence>
<dbReference type="EMBL" id="CADCWJ010000136">
    <property type="protein sequence ID" value="CAA9546850.1"/>
    <property type="molecule type" value="Genomic_DNA"/>
</dbReference>
<gene>
    <name evidence="2" type="ORF">AVDCRST_MAG87-540</name>
</gene>
<dbReference type="AlphaFoldDB" id="A0A6J4UF83"/>
<accession>A0A6J4UF83</accession>
<name>A0A6J4UF83_9BACT</name>
<dbReference type="GO" id="GO:0016788">
    <property type="term" value="F:hydrolase activity, acting on ester bonds"/>
    <property type="evidence" value="ECO:0007669"/>
    <property type="project" value="UniProtKB-ARBA"/>
</dbReference>
<protein>
    <recommendedName>
        <fullName evidence="1">SGNH hydrolase-type esterase domain-containing protein</fullName>
    </recommendedName>
</protein>
<evidence type="ECO:0000313" key="2">
    <source>
        <dbReference type="EMBL" id="CAA9546850.1"/>
    </source>
</evidence>